<keyword evidence="1 4" id="KW-0808">Transferase</keyword>
<dbReference type="InterPro" id="IPR000182">
    <property type="entry name" value="GNAT_dom"/>
</dbReference>
<protein>
    <submittedName>
        <fullName evidence="4">L-amino acid N-acyltransferase YncA</fullName>
    </submittedName>
</protein>
<evidence type="ECO:0000256" key="2">
    <source>
        <dbReference type="ARBA" id="ARBA00023315"/>
    </source>
</evidence>
<dbReference type="Proteomes" id="UP000183900">
    <property type="component" value="Unassembled WGS sequence"/>
</dbReference>
<keyword evidence="5" id="KW-1185">Reference proteome</keyword>
<dbReference type="OrthoDB" id="5459937at2"/>
<dbReference type="EMBL" id="CYHE01000002">
    <property type="protein sequence ID" value="CUA92688.1"/>
    <property type="molecule type" value="Genomic_DNA"/>
</dbReference>
<dbReference type="SUPFAM" id="SSF55729">
    <property type="entry name" value="Acyl-CoA N-acyltransferases (Nat)"/>
    <property type="match status" value="1"/>
</dbReference>
<organism evidence="4 5">
    <name type="scientific">Pannonibacter indicus</name>
    <dbReference type="NCBI Taxonomy" id="466044"/>
    <lineage>
        <taxon>Bacteria</taxon>
        <taxon>Pseudomonadati</taxon>
        <taxon>Pseudomonadota</taxon>
        <taxon>Alphaproteobacteria</taxon>
        <taxon>Hyphomicrobiales</taxon>
        <taxon>Stappiaceae</taxon>
        <taxon>Pannonibacter</taxon>
    </lineage>
</organism>
<feature type="domain" description="N-acetyltransferase" evidence="3">
    <location>
        <begin position="1"/>
        <end position="159"/>
    </location>
</feature>
<keyword evidence="2 4" id="KW-0012">Acyltransferase</keyword>
<dbReference type="PANTHER" id="PTHR43072:SF23">
    <property type="entry name" value="UPF0039 PROTEIN C11D3.02C"/>
    <property type="match status" value="1"/>
</dbReference>
<evidence type="ECO:0000256" key="1">
    <source>
        <dbReference type="ARBA" id="ARBA00022679"/>
    </source>
</evidence>
<evidence type="ECO:0000259" key="3">
    <source>
        <dbReference type="PROSITE" id="PS51186"/>
    </source>
</evidence>
<reference evidence="5" key="1">
    <citation type="submission" date="2015-08" db="EMBL/GenBank/DDBJ databases">
        <authorList>
            <person name="Varghese N."/>
        </authorList>
    </citation>
    <scope>NUCLEOTIDE SEQUENCE [LARGE SCALE GENOMIC DNA]</scope>
    <source>
        <strain evidence="5">DSM 23407</strain>
    </source>
</reference>
<accession>A0A0K6HPH1</accession>
<dbReference type="RefSeq" id="WP_055454397.1">
    <property type="nucleotide sequence ID" value="NZ_CYHE01000002.1"/>
</dbReference>
<dbReference type="PANTHER" id="PTHR43072">
    <property type="entry name" value="N-ACETYLTRANSFERASE"/>
    <property type="match status" value="1"/>
</dbReference>
<dbReference type="AlphaFoldDB" id="A0A0K6HPH1"/>
<dbReference type="PROSITE" id="PS51186">
    <property type="entry name" value="GNAT"/>
    <property type="match status" value="1"/>
</dbReference>
<evidence type="ECO:0000313" key="5">
    <source>
        <dbReference type="Proteomes" id="UP000183900"/>
    </source>
</evidence>
<dbReference type="Gene3D" id="3.40.630.30">
    <property type="match status" value="1"/>
</dbReference>
<dbReference type="GO" id="GO:0016747">
    <property type="term" value="F:acyltransferase activity, transferring groups other than amino-acyl groups"/>
    <property type="evidence" value="ECO:0007669"/>
    <property type="project" value="InterPro"/>
</dbReference>
<sequence>MLLRPATHDDLPALLDIHNTAVRELRAIWTDRLETLEDRKKWLEGRQAAGLPVIVAADEDGGFLGYASYGPFRAKEGYNLTMEHSIYVSKAAQGKGTGKALLAELIERAKAAGLHTLVGAVDADNAASLALHARFGFTETGRLPQVGFKFGQWMDLIFVVKVLSDTAAPPAGSAV</sequence>
<dbReference type="CDD" id="cd04301">
    <property type="entry name" value="NAT_SF"/>
    <property type="match status" value="1"/>
</dbReference>
<dbReference type="Pfam" id="PF00583">
    <property type="entry name" value="Acetyltransf_1"/>
    <property type="match status" value="1"/>
</dbReference>
<name>A0A0K6HPH1_9HYPH</name>
<proteinExistence type="predicted"/>
<dbReference type="InterPro" id="IPR016181">
    <property type="entry name" value="Acyl_CoA_acyltransferase"/>
</dbReference>
<evidence type="ECO:0000313" key="4">
    <source>
        <dbReference type="EMBL" id="CUA92688.1"/>
    </source>
</evidence>
<gene>
    <name evidence="4" type="ORF">Ga0061067_10270</name>
</gene>